<dbReference type="EMBL" id="JAHQIW010001079">
    <property type="protein sequence ID" value="KAJ1351472.1"/>
    <property type="molecule type" value="Genomic_DNA"/>
</dbReference>
<comment type="caution">
    <text evidence="1">The sequence shown here is derived from an EMBL/GenBank/DDBJ whole genome shotgun (WGS) entry which is preliminary data.</text>
</comment>
<name>A0AAD5MMA9_PARTN</name>
<reference evidence="1" key="1">
    <citation type="submission" date="2021-06" db="EMBL/GenBank/DDBJ databases">
        <title>Parelaphostrongylus tenuis whole genome reference sequence.</title>
        <authorList>
            <person name="Garwood T.J."/>
            <person name="Larsen P.A."/>
            <person name="Fountain-Jones N.M."/>
            <person name="Garbe J.R."/>
            <person name="Macchietto M.G."/>
            <person name="Kania S.A."/>
            <person name="Gerhold R.W."/>
            <person name="Richards J.E."/>
            <person name="Wolf T.M."/>
        </authorList>
    </citation>
    <scope>NUCLEOTIDE SEQUENCE</scope>
    <source>
        <strain evidence="1">MNPRO001-30</strain>
        <tissue evidence="1">Meninges</tissue>
    </source>
</reference>
<dbReference type="Proteomes" id="UP001196413">
    <property type="component" value="Unassembled WGS sequence"/>
</dbReference>
<evidence type="ECO:0000313" key="2">
    <source>
        <dbReference type="Proteomes" id="UP001196413"/>
    </source>
</evidence>
<dbReference type="AlphaFoldDB" id="A0AAD5MMA9"/>
<evidence type="ECO:0000313" key="1">
    <source>
        <dbReference type="EMBL" id="KAJ1351472.1"/>
    </source>
</evidence>
<proteinExistence type="predicted"/>
<organism evidence="1 2">
    <name type="scientific">Parelaphostrongylus tenuis</name>
    <name type="common">Meningeal worm</name>
    <dbReference type="NCBI Taxonomy" id="148309"/>
    <lineage>
        <taxon>Eukaryota</taxon>
        <taxon>Metazoa</taxon>
        <taxon>Ecdysozoa</taxon>
        <taxon>Nematoda</taxon>
        <taxon>Chromadorea</taxon>
        <taxon>Rhabditida</taxon>
        <taxon>Rhabditina</taxon>
        <taxon>Rhabditomorpha</taxon>
        <taxon>Strongyloidea</taxon>
        <taxon>Metastrongylidae</taxon>
        <taxon>Parelaphostrongylus</taxon>
    </lineage>
</organism>
<keyword evidence="2" id="KW-1185">Reference proteome</keyword>
<sequence length="86" mass="9958">MFRQVTKIARLLNDAFATLSTTSLNGPVIREDRYASYLYQSVHLQHIEFIGGMRPMRTIELNKQNFCLLRKYLSLKRLGAEVLIPS</sequence>
<gene>
    <name evidence="1" type="ORF">KIN20_007481</name>
</gene>
<protein>
    <submittedName>
        <fullName evidence="1">Uncharacterized protein</fullName>
    </submittedName>
</protein>
<accession>A0AAD5MMA9</accession>